<sequence length="58" mass="6910">MKQFLFTFITDKSQWEEKIDAEGMMDASRKVKERLRQYGNQTVQVKYKGIYYPSRAIG</sequence>
<protein>
    <submittedName>
        <fullName evidence="1">Uncharacterized protein</fullName>
    </submittedName>
</protein>
<accession>A0A4R6TX44</accession>
<dbReference type="AlphaFoldDB" id="A0A4R6TX44"/>
<dbReference type="RefSeq" id="WP_166639370.1">
    <property type="nucleotide sequence ID" value="NZ_SNYJ01000018.1"/>
</dbReference>
<gene>
    <name evidence="1" type="ORF">EV213_11855</name>
</gene>
<keyword evidence="2" id="KW-1185">Reference proteome</keyword>
<name>A0A4R6TX44_9BACI</name>
<evidence type="ECO:0000313" key="1">
    <source>
        <dbReference type="EMBL" id="TDQ36425.1"/>
    </source>
</evidence>
<organism evidence="1 2">
    <name type="scientific">Aureibacillus halotolerans</name>
    <dbReference type="NCBI Taxonomy" id="1508390"/>
    <lineage>
        <taxon>Bacteria</taxon>
        <taxon>Bacillati</taxon>
        <taxon>Bacillota</taxon>
        <taxon>Bacilli</taxon>
        <taxon>Bacillales</taxon>
        <taxon>Bacillaceae</taxon>
        <taxon>Aureibacillus</taxon>
    </lineage>
</organism>
<dbReference type="EMBL" id="SNYJ01000018">
    <property type="protein sequence ID" value="TDQ36425.1"/>
    <property type="molecule type" value="Genomic_DNA"/>
</dbReference>
<evidence type="ECO:0000313" key="2">
    <source>
        <dbReference type="Proteomes" id="UP000295632"/>
    </source>
</evidence>
<reference evidence="1 2" key="1">
    <citation type="submission" date="2019-03" db="EMBL/GenBank/DDBJ databases">
        <title>Genomic Encyclopedia of Type Strains, Phase IV (KMG-IV): sequencing the most valuable type-strain genomes for metagenomic binning, comparative biology and taxonomic classification.</title>
        <authorList>
            <person name="Goeker M."/>
        </authorList>
    </citation>
    <scope>NUCLEOTIDE SEQUENCE [LARGE SCALE GENOMIC DNA]</scope>
    <source>
        <strain evidence="1 2">DSM 28697</strain>
    </source>
</reference>
<proteinExistence type="predicted"/>
<dbReference type="Proteomes" id="UP000295632">
    <property type="component" value="Unassembled WGS sequence"/>
</dbReference>
<comment type="caution">
    <text evidence="1">The sequence shown here is derived from an EMBL/GenBank/DDBJ whole genome shotgun (WGS) entry which is preliminary data.</text>
</comment>